<gene>
    <name evidence="2" type="ORF">M378DRAFT_11600</name>
</gene>
<feature type="region of interest" description="Disordered" evidence="1">
    <location>
        <begin position="70"/>
        <end position="94"/>
    </location>
</feature>
<feature type="compositionally biased region" description="Low complexity" evidence="1">
    <location>
        <begin position="209"/>
        <end position="222"/>
    </location>
</feature>
<evidence type="ECO:0000313" key="3">
    <source>
        <dbReference type="Proteomes" id="UP000054549"/>
    </source>
</evidence>
<keyword evidence="3" id="KW-1185">Reference proteome</keyword>
<organism evidence="2 3">
    <name type="scientific">Amanita muscaria (strain Koide BX008)</name>
    <dbReference type="NCBI Taxonomy" id="946122"/>
    <lineage>
        <taxon>Eukaryota</taxon>
        <taxon>Fungi</taxon>
        <taxon>Dikarya</taxon>
        <taxon>Basidiomycota</taxon>
        <taxon>Agaricomycotina</taxon>
        <taxon>Agaricomycetes</taxon>
        <taxon>Agaricomycetidae</taxon>
        <taxon>Agaricales</taxon>
        <taxon>Pluteineae</taxon>
        <taxon>Amanitaceae</taxon>
        <taxon>Amanita</taxon>
    </lineage>
</organism>
<dbReference type="AlphaFoldDB" id="A0A0C2X658"/>
<feature type="compositionally biased region" description="Polar residues" evidence="1">
    <location>
        <begin position="82"/>
        <end position="94"/>
    </location>
</feature>
<feature type="region of interest" description="Disordered" evidence="1">
    <location>
        <begin position="204"/>
        <end position="273"/>
    </location>
</feature>
<evidence type="ECO:0000313" key="2">
    <source>
        <dbReference type="EMBL" id="KIL64213.1"/>
    </source>
</evidence>
<feature type="compositionally biased region" description="Polar residues" evidence="1">
    <location>
        <begin position="38"/>
        <end position="55"/>
    </location>
</feature>
<name>A0A0C2X658_AMAMK</name>
<sequence>MHLTLQGPVAGSNTSWKHYSVALRKGEGGSTVGLRGTTDGTSSSGYLLRTPHNTRTSTNTLSVNIVFPERRSDDSGYDSDNGHWQNSATDQTPLSAGVASFPPRPVEPKLISARDFGAISSTIPDKESLKGSPAGRPQYRPRSSLRLTCEDGMQHGSRTKQIDNPVLGGLDVRSLRTISESSLEVDGLSRMSIVDEARWEKTGTHARELSLSSPASHSSLRSEWYPSGEETDDAHTDDTLVERKEAPTGLDATQGAPKRVWSHKRKPPPAYEP</sequence>
<proteinExistence type="predicted"/>
<feature type="region of interest" description="Disordered" evidence="1">
    <location>
        <begin position="122"/>
        <end position="145"/>
    </location>
</feature>
<feature type="region of interest" description="Disordered" evidence="1">
    <location>
        <begin position="30"/>
        <end position="55"/>
    </location>
</feature>
<dbReference type="InParanoid" id="A0A0C2X658"/>
<dbReference type="EMBL" id="KN818251">
    <property type="protein sequence ID" value="KIL64213.1"/>
    <property type="molecule type" value="Genomic_DNA"/>
</dbReference>
<dbReference type="HOGENOM" id="CLU_1019309_0_0_1"/>
<dbReference type="Proteomes" id="UP000054549">
    <property type="component" value="Unassembled WGS sequence"/>
</dbReference>
<protein>
    <submittedName>
        <fullName evidence="2">Uncharacterized protein</fullName>
    </submittedName>
</protein>
<reference evidence="2 3" key="1">
    <citation type="submission" date="2014-04" db="EMBL/GenBank/DDBJ databases">
        <title>Evolutionary Origins and Diversification of the Mycorrhizal Mutualists.</title>
        <authorList>
            <consortium name="DOE Joint Genome Institute"/>
            <consortium name="Mycorrhizal Genomics Consortium"/>
            <person name="Kohler A."/>
            <person name="Kuo A."/>
            <person name="Nagy L.G."/>
            <person name="Floudas D."/>
            <person name="Copeland A."/>
            <person name="Barry K.W."/>
            <person name="Cichocki N."/>
            <person name="Veneault-Fourrey C."/>
            <person name="LaButti K."/>
            <person name="Lindquist E.A."/>
            <person name="Lipzen A."/>
            <person name="Lundell T."/>
            <person name="Morin E."/>
            <person name="Murat C."/>
            <person name="Riley R."/>
            <person name="Ohm R."/>
            <person name="Sun H."/>
            <person name="Tunlid A."/>
            <person name="Henrissat B."/>
            <person name="Grigoriev I.V."/>
            <person name="Hibbett D.S."/>
            <person name="Martin F."/>
        </authorList>
    </citation>
    <scope>NUCLEOTIDE SEQUENCE [LARGE SCALE GENOMIC DNA]</scope>
    <source>
        <strain evidence="2 3">Koide BX008</strain>
    </source>
</reference>
<evidence type="ECO:0000256" key="1">
    <source>
        <dbReference type="SAM" id="MobiDB-lite"/>
    </source>
</evidence>
<accession>A0A0C2X658</accession>
<feature type="compositionally biased region" description="Basic and acidic residues" evidence="1">
    <location>
        <begin position="233"/>
        <end position="246"/>
    </location>
</feature>